<dbReference type="SUPFAM" id="SSF47986">
    <property type="entry name" value="DEATH domain"/>
    <property type="match status" value="1"/>
</dbReference>
<dbReference type="Pfam" id="PF13516">
    <property type="entry name" value="LRR_6"/>
    <property type="match status" value="5"/>
</dbReference>
<dbReference type="Gene3D" id="3.80.10.10">
    <property type="entry name" value="Ribonuclease Inhibitor"/>
    <property type="match status" value="2"/>
</dbReference>
<evidence type="ECO:0000259" key="9">
    <source>
        <dbReference type="PROSITE" id="PS50837"/>
    </source>
</evidence>
<dbReference type="FunFam" id="3.80.10.10:FF:000474">
    <property type="entry name" value="Si:ch211-214c20.1"/>
    <property type="match status" value="1"/>
</dbReference>
<reference evidence="10" key="1">
    <citation type="submission" date="2021-02" db="EMBL/GenBank/DDBJ databases">
        <title>Comparative genomics reveals that relaxation of natural selection precedes convergent phenotypic evolution of cavefish.</title>
        <authorList>
            <person name="Peng Z."/>
        </authorList>
    </citation>
    <scope>NUCLEOTIDE SEQUENCE</scope>
    <source>
        <tissue evidence="10">Muscle</tissue>
    </source>
</reference>
<dbReference type="PRINTS" id="PR01407">
    <property type="entry name" value="BUTYPHLNCDUF"/>
</dbReference>
<organism evidence="10 11">
    <name type="scientific">Triplophysa rosa</name>
    <name type="common">Cave loach</name>
    <dbReference type="NCBI Taxonomy" id="992332"/>
    <lineage>
        <taxon>Eukaryota</taxon>
        <taxon>Metazoa</taxon>
        <taxon>Chordata</taxon>
        <taxon>Craniata</taxon>
        <taxon>Vertebrata</taxon>
        <taxon>Euteleostomi</taxon>
        <taxon>Actinopterygii</taxon>
        <taxon>Neopterygii</taxon>
        <taxon>Teleostei</taxon>
        <taxon>Ostariophysi</taxon>
        <taxon>Cypriniformes</taxon>
        <taxon>Nemacheilidae</taxon>
        <taxon>Triplophysa</taxon>
    </lineage>
</organism>
<dbReference type="InterPro" id="IPR007111">
    <property type="entry name" value="NACHT_NTPase"/>
</dbReference>
<dbReference type="Proteomes" id="UP001059041">
    <property type="component" value="Linkage Group LG10"/>
</dbReference>
<dbReference type="PROSITE" id="PS50188">
    <property type="entry name" value="B302_SPRY"/>
    <property type="match status" value="1"/>
</dbReference>
<comment type="subcellular location">
    <subcellularLocation>
        <location evidence="1">Cytoplasm</location>
    </subcellularLocation>
</comment>
<dbReference type="SMART" id="SM01289">
    <property type="entry name" value="PYRIN"/>
    <property type="match status" value="1"/>
</dbReference>
<evidence type="ECO:0000256" key="4">
    <source>
        <dbReference type="ARBA" id="ARBA00022737"/>
    </source>
</evidence>
<evidence type="ECO:0000256" key="1">
    <source>
        <dbReference type="ARBA" id="ARBA00004496"/>
    </source>
</evidence>
<evidence type="ECO:0000259" key="8">
    <source>
        <dbReference type="PROSITE" id="PS50824"/>
    </source>
</evidence>
<dbReference type="SMART" id="SM00368">
    <property type="entry name" value="LRR_RI"/>
    <property type="match status" value="5"/>
</dbReference>
<proteinExistence type="predicted"/>
<dbReference type="EMBL" id="JAFHDT010000010">
    <property type="protein sequence ID" value="KAI7804904.1"/>
    <property type="molecule type" value="Genomic_DNA"/>
</dbReference>
<dbReference type="InterPro" id="IPR011029">
    <property type="entry name" value="DEATH-like_dom_sf"/>
</dbReference>
<protein>
    <submittedName>
        <fullName evidence="10">NACHT</fullName>
    </submittedName>
</protein>
<evidence type="ECO:0000256" key="5">
    <source>
        <dbReference type="ARBA" id="ARBA00022741"/>
    </source>
</evidence>
<dbReference type="Gene3D" id="1.10.533.10">
    <property type="entry name" value="Death Domain, Fas"/>
    <property type="match status" value="1"/>
</dbReference>
<keyword evidence="5" id="KW-0547">Nucleotide-binding</keyword>
<dbReference type="AlphaFoldDB" id="A0A9W7WLP3"/>
<evidence type="ECO:0000259" key="7">
    <source>
        <dbReference type="PROSITE" id="PS50188"/>
    </source>
</evidence>
<sequence>MMASVSELLKDSLNELIKDQLKEFRWELKSHYGISASELENADVLDTVDKIVEYHGPEEAVKVTLNILRKMNQNHLAELLENKHKEGAAKVESKAVERDYSEFSNRLKNLLKQEYERILDGNSESSHLKYLNDIYTDLYIVENETGGAMSEHEMRNIELNLNKTVAEETQMKCNDIFKVQCDTGRRNRKVLTMGIAGVGKTVSVNKFILDWAEGKENQEVIFIFPFPFRQLNLIQEDCSLMELIHEYFSCAKQLSSLPEEEGKVMFIFDGLDECRFPLTFKKSERLTDVHEKTRVDVIVMNLIQKNLLPSALIWITSRPAAAHLIPRRHIHQVTEVRGFNDEQKKKYFTKNSSADVSERIISHIKRSRSLYIMCHIPVFCWISLSVLQPLLARETLDKIPTTLTGMYVYFLLSQKEQMTKKYSDDLPKSFEDVVLKLGKLAFIQLLKGNLIFYKEDLKESGLDVREGLVFSGLCTQIFHTEKPVSGRKVYSFVHLSVQEFLAALYVLFIYKVKKTNVFPLTLAEKLIWNFKNSLFDLHRTGIKNALRSKNGQLDLLLRFLMGLSLESNQNELKDLLPSLKITSEDMRQTAEYIKMIINNWSALVFVLLMSEETQEMFELQKYRGSDEALIRLLPVIRNTRRALLQSCNVTGKCCESLSSCLQSSTSLRELDLSNNDLKDSGVKLISDALKTHNCQLHTLRLSGCNVTDECCESLSSCLQSSTSLRELDLSNNDLKDSGVKLISDALKTHNCQLHTLRLSGCMVTDEGCCYLASALSSNPSHLRELDLSYNHPQHSALQLLSDRLNDPNYTLNTLNLAHEGRFRITAGLHKYACDLTLDPNTANTRLILSEKNKKITLVEERQSYPDHPDRFDHRPQVLCRQSLTGRCYWEAEWSGSDVHISVAYKSINRKGWVDSEFGHNDKSWSLQCSDNRFIACHKNNAKFISAASRSSKRAGVYVDWSAGTVSFYSVSDTHKLTHLHTFYTTFTEPLYAGLGGFQLGSSMSLCKMGTVKKQPGKQMKSALRA</sequence>
<dbReference type="SUPFAM" id="SSF49899">
    <property type="entry name" value="Concanavalin A-like lectins/glucanases"/>
    <property type="match status" value="1"/>
</dbReference>
<dbReference type="Pfam" id="PF14484">
    <property type="entry name" value="FISNA"/>
    <property type="match status" value="1"/>
</dbReference>
<evidence type="ECO:0000256" key="3">
    <source>
        <dbReference type="ARBA" id="ARBA00022614"/>
    </source>
</evidence>
<dbReference type="FunFam" id="3.40.50.300:FF:000210">
    <property type="entry name" value="Si:dkey-16p6.1"/>
    <property type="match status" value="1"/>
</dbReference>
<dbReference type="InterPro" id="IPR001611">
    <property type="entry name" value="Leu-rich_rpt"/>
</dbReference>
<dbReference type="InterPro" id="IPR003877">
    <property type="entry name" value="SPRY_dom"/>
</dbReference>
<dbReference type="InterPro" id="IPR032675">
    <property type="entry name" value="LRR_dom_sf"/>
</dbReference>
<accession>A0A9W7WLP3</accession>
<dbReference type="SMART" id="SM00589">
    <property type="entry name" value="PRY"/>
    <property type="match status" value="1"/>
</dbReference>
<comment type="caution">
    <text evidence="10">The sequence shown here is derived from an EMBL/GenBank/DDBJ whole genome shotgun (WGS) entry which is preliminary data.</text>
</comment>
<dbReference type="SMART" id="SM01288">
    <property type="entry name" value="FISNA"/>
    <property type="match status" value="1"/>
</dbReference>
<dbReference type="FunFam" id="2.60.120.920:FF:000037">
    <property type="entry name" value="Si:dkey-191j3.2"/>
    <property type="match status" value="1"/>
</dbReference>
<evidence type="ECO:0000313" key="10">
    <source>
        <dbReference type="EMBL" id="KAI7804904.1"/>
    </source>
</evidence>
<dbReference type="GO" id="GO:0005737">
    <property type="term" value="C:cytoplasm"/>
    <property type="evidence" value="ECO:0007669"/>
    <property type="project" value="UniProtKB-SubCell"/>
</dbReference>
<dbReference type="InterPro" id="IPR003879">
    <property type="entry name" value="Butyrophylin_SPRY"/>
</dbReference>
<dbReference type="PROSITE" id="PS50837">
    <property type="entry name" value="NACHT"/>
    <property type="match status" value="1"/>
</dbReference>
<evidence type="ECO:0000256" key="2">
    <source>
        <dbReference type="ARBA" id="ARBA00022490"/>
    </source>
</evidence>
<dbReference type="InterPro" id="IPR013320">
    <property type="entry name" value="ConA-like_dom_sf"/>
</dbReference>
<feature type="domain" description="B30.2/SPRY" evidence="7">
    <location>
        <begin position="815"/>
        <end position="1012"/>
    </location>
</feature>
<keyword evidence="2" id="KW-0963">Cytoplasm</keyword>
<dbReference type="Pfam" id="PF13765">
    <property type="entry name" value="PRY"/>
    <property type="match status" value="1"/>
</dbReference>
<feature type="domain" description="Pyrin" evidence="8">
    <location>
        <begin position="1"/>
        <end position="86"/>
    </location>
</feature>
<keyword evidence="6" id="KW-0067">ATP-binding</keyword>
<dbReference type="InterPro" id="IPR041267">
    <property type="entry name" value="NLRP_HD2"/>
</dbReference>
<gene>
    <name evidence="10" type="ORF">IRJ41_023022</name>
</gene>
<dbReference type="SMART" id="SM00449">
    <property type="entry name" value="SPRY"/>
    <property type="match status" value="1"/>
</dbReference>
<keyword evidence="11" id="KW-1185">Reference proteome</keyword>
<dbReference type="PROSITE" id="PS50824">
    <property type="entry name" value="DAPIN"/>
    <property type="match status" value="1"/>
</dbReference>
<name>A0A9W7WLP3_TRIRA</name>
<keyword evidence="4" id="KW-0677">Repeat</keyword>
<dbReference type="CDD" id="cd08321">
    <property type="entry name" value="Pyrin_ASC-like"/>
    <property type="match status" value="1"/>
</dbReference>
<dbReference type="GO" id="GO:0005524">
    <property type="term" value="F:ATP binding"/>
    <property type="evidence" value="ECO:0007669"/>
    <property type="project" value="UniProtKB-KW"/>
</dbReference>
<evidence type="ECO:0000256" key="6">
    <source>
        <dbReference type="ARBA" id="ARBA00022840"/>
    </source>
</evidence>
<dbReference type="Gene3D" id="3.40.50.300">
    <property type="entry name" value="P-loop containing nucleotide triphosphate hydrolases"/>
    <property type="match status" value="1"/>
</dbReference>
<dbReference type="InterPro" id="IPR051261">
    <property type="entry name" value="NLR"/>
</dbReference>
<dbReference type="Gene3D" id="2.60.120.920">
    <property type="match status" value="1"/>
</dbReference>
<dbReference type="Pfam" id="PF00622">
    <property type="entry name" value="SPRY"/>
    <property type="match status" value="1"/>
</dbReference>
<feature type="domain" description="NACHT" evidence="9">
    <location>
        <begin position="188"/>
        <end position="321"/>
    </location>
</feature>
<dbReference type="Pfam" id="PF05729">
    <property type="entry name" value="NACHT"/>
    <property type="match status" value="1"/>
</dbReference>
<dbReference type="Pfam" id="PF02758">
    <property type="entry name" value="PYRIN"/>
    <property type="match status" value="1"/>
</dbReference>
<dbReference type="SUPFAM" id="SSF52047">
    <property type="entry name" value="RNI-like"/>
    <property type="match status" value="1"/>
</dbReference>
<dbReference type="InterPro" id="IPR004020">
    <property type="entry name" value="DAPIN"/>
</dbReference>
<keyword evidence="3" id="KW-0433">Leucine-rich repeat</keyword>
<dbReference type="CDD" id="cd16040">
    <property type="entry name" value="SPRY_PRY_SNTX"/>
    <property type="match status" value="1"/>
</dbReference>
<dbReference type="InterPro" id="IPR043136">
    <property type="entry name" value="B30.2/SPRY_sf"/>
</dbReference>
<dbReference type="InterPro" id="IPR027417">
    <property type="entry name" value="P-loop_NTPase"/>
</dbReference>
<dbReference type="InterPro" id="IPR006574">
    <property type="entry name" value="PRY"/>
</dbReference>
<dbReference type="InterPro" id="IPR041075">
    <property type="entry name" value="NOD1/2_WH"/>
</dbReference>
<evidence type="ECO:0000313" key="11">
    <source>
        <dbReference type="Proteomes" id="UP001059041"/>
    </source>
</evidence>
<dbReference type="InterPro" id="IPR001870">
    <property type="entry name" value="B30.2/SPRY"/>
</dbReference>
<dbReference type="InterPro" id="IPR029495">
    <property type="entry name" value="NACHT-assoc"/>
</dbReference>
<dbReference type="Pfam" id="PF17776">
    <property type="entry name" value="NLRC4_HD2"/>
    <property type="match status" value="1"/>
</dbReference>
<dbReference type="PANTHER" id="PTHR24106">
    <property type="entry name" value="NACHT, LRR AND CARD DOMAINS-CONTAINING"/>
    <property type="match status" value="1"/>
</dbReference>
<dbReference type="Pfam" id="PF17779">
    <property type="entry name" value="WHD_NOD2"/>
    <property type="match status" value="1"/>
</dbReference>